<feature type="compositionally biased region" description="Basic and acidic residues" evidence="1">
    <location>
        <begin position="299"/>
        <end position="309"/>
    </location>
</feature>
<evidence type="ECO:0000256" key="1">
    <source>
        <dbReference type="SAM" id="MobiDB-lite"/>
    </source>
</evidence>
<keyword evidence="3" id="KW-1185">Reference proteome</keyword>
<reference evidence="3" key="1">
    <citation type="journal article" date="2021" name="BMC Genomics">
        <title>Chromosome-level genome assembly and manually-curated proteome of model necrotroph Parastagonospora nodorum Sn15 reveals a genome-wide trove of candidate effector homologs, and redundancy of virulence-related functions within an accessory chromosome.</title>
        <authorList>
            <person name="Bertazzoni S."/>
            <person name="Jones D.A.B."/>
            <person name="Phan H.T."/>
            <person name="Tan K.-C."/>
            <person name="Hane J.K."/>
        </authorList>
    </citation>
    <scope>NUCLEOTIDE SEQUENCE [LARGE SCALE GENOMIC DNA]</scope>
    <source>
        <strain evidence="3">SN15 / ATCC MYA-4574 / FGSC 10173)</strain>
    </source>
</reference>
<feature type="region of interest" description="Disordered" evidence="1">
    <location>
        <begin position="510"/>
        <end position="529"/>
    </location>
</feature>
<dbReference type="OrthoDB" id="3557758at2759"/>
<feature type="region of interest" description="Disordered" evidence="1">
    <location>
        <begin position="674"/>
        <end position="699"/>
    </location>
</feature>
<protein>
    <submittedName>
        <fullName evidence="2">Uncharacterized protein</fullName>
    </submittedName>
</protein>
<feature type="region of interest" description="Disordered" evidence="1">
    <location>
        <begin position="185"/>
        <end position="423"/>
    </location>
</feature>
<accession>A0A7U2HUZ1</accession>
<feature type="compositionally biased region" description="Basic and acidic residues" evidence="1">
    <location>
        <begin position="396"/>
        <end position="411"/>
    </location>
</feature>
<feature type="region of interest" description="Disordered" evidence="1">
    <location>
        <begin position="712"/>
        <end position="732"/>
    </location>
</feature>
<feature type="compositionally biased region" description="Low complexity" evidence="1">
    <location>
        <begin position="516"/>
        <end position="528"/>
    </location>
</feature>
<proteinExistence type="predicted"/>
<dbReference type="VEuPathDB" id="FungiDB:JI435_081120"/>
<feature type="region of interest" description="Disordered" evidence="1">
    <location>
        <begin position="88"/>
        <end position="171"/>
    </location>
</feature>
<organism evidence="2 3">
    <name type="scientific">Phaeosphaeria nodorum (strain SN15 / ATCC MYA-4574 / FGSC 10173)</name>
    <name type="common">Glume blotch fungus</name>
    <name type="synonym">Parastagonospora nodorum</name>
    <dbReference type="NCBI Taxonomy" id="321614"/>
    <lineage>
        <taxon>Eukaryota</taxon>
        <taxon>Fungi</taxon>
        <taxon>Dikarya</taxon>
        <taxon>Ascomycota</taxon>
        <taxon>Pezizomycotina</taxon>
        <taxon>Dothideomycetes</taxon>
        <taxon>Pleosporomycetidae</taxon>
        <taxon>Pleosporales</taxon>
        <taxon>Pleosporineae</taxon>
        <taxon>Phaeosphaeriaceae</taxon>
        <taxon>Parastagonospora</taxon>
    </lineage>
</organism>
<gene>
    <name evidence="2" type="ORF">JI435_081120</name>
</gene>
<dbReference type="Proteomes" id="UP000663193">
    <property type="component" value="Chromosome 2"/>
</dbReference>
<sequence>MLTYPDRATFEQIRAQWEAAQHGEEETVDMVGRKVSQQQPTGGNAAPHGTSKFRRTLSHGLAFISNPLSQRKITPGQHLASKPTLAVTASGANGSSPHFDAPISRPRDLAASRRPVVEALKPDTLTQPEDTTKNDQVNATSSALPRSRTTSFLPRPVGPASGGSYDDQDRTIKLQPVTVVADPKLRAIPSKIPSPSPPLSERRVSSPRQYLPQHMSRRDPQVVNRRTPVADSAGSPSKLAVRSRTTPNLVKAAHSPQPAHNAPSSKAGYKKPAGTPVTSKSTLQENVPTKHRISQRRSQIIEKDLKRESLAAPATVKNRKSIVQDSPLGPSKQPNESTPTMAKKRMSSNLAEHTPVTAKRVQPRGHQPSLTKGSPAAQPRVGPRKHTPAPLLPETPRPELPRLKSEKEQQRKTLNTPNGLGGIWRSSRALAAANHEVRLPRSFTFHNYGTSTESLPPIPAIPDQYGTPSLSSFFQPAPSFQTYRYKMDSMAASCESIPEETKHTLSTVPDHAAQADPTSPTLSTSSDSIVAQPSWPYKTSLLQSATSTQPSTESLTGIQYTQNDRPWSISDQQYEDSADIESYLQVRDYMPPLYWAGRFQSRCDHWRTEAMTAELDPTHIPEGQLGQCRLSQDKLAACYIFAQMRDLCLTEQAANSLWEFEYKYRKDNRMLSAEYPMHPPRKHDNPPTDNKGSFGRAMRKLTPRKSSFVNLLKGKGWGTGDDQAAEMSPGSS</sequence>
<evidence type="ECO:0000313" key="3">
    <source>
        <dbReference type="Proteomes" id="UP000663193"/>
    </source>
</evidence>
<name>A0A7U2HUZ1_PHANO</name>
<dbReference type="AlphaFoldDB" id="A0A7U2HUZ1"/>
<dbReference type="EMBL" id="CP069024">
    <property type="protein sequence ID" value="QRC92835.1"/>
    <property type="molecule type" value="Genomic_DNA"/>
</dbReference>
<evidence type="ECO:0000313" key="2">
    <source>
        <dbReference type="EMBL" id="QRC92835.1"/>
    </source>
</evidence>
<feature type="compositionally biased region" description="Polar residues" evidence="1">
    <location>
        <begin position="124"/>
        <end position="152"/>
    </location>
</feature>
<feature type="compositionally biased region" description="Polar residues" evidence="1">
    <location>
        <begin position="276"/>
        <end position="287"/>
    </location>
</feature>